<sequence>MNFENIKTDSPEQILMDIREEKTTYADVFLTLFKNGVDKGKIFYRLKMNYFLPDPGQLIYTHFPHDTEWQLLHEPITLKEFQSFPFVRISFFKYNLSMHSHCKAVVESTDPEIRILLGFPSGSEKSLSFSTQLTFDDQDSTENYNSIPLKRYVRHEVLKKKSRLAIYVRPPKPGAYILSISVKRTQNEVAIATEASGSVDNRYEDVCEYGLMAKISPKACLPPFPHEDSGGYGQMEHAKRFNIRAVCRDATVRATQGTVELRFTNKDPSQPLPRLMGELKSTAFSEEAMKHCIVQRPLSNNKEFAFSIFLPDAGEYNLKVYANDPKRDGGTFFLVSALFFEGWKR</sequence>
<protein>
    <recommendedName>
        <fullName evidence="1">KY-like immunoglobulin-like domain-containing protein</fullName>
    </recommendedName>
</protein>
<dbReference type="InterPro" id="IPR053041">
    <property type="entry name" value="Transglut-like_Superfamily_Mod"/>
</dbReference>
<reference evidence="2 3" key="1">
    <citation type="submission" date="2018-11" db="EMBL/GenBank/DDBJ databases">
        <authorList>
            <consortium name="Pathogen Informatics"/>
        </authorList>
    </citation>
    <scope>NUCLEOTIDE SEQUENCE [LARGE SCALE GENOMIC DNA]</scope>
</reference>
<keyword evidence="3" id="KW-1185">Reference proteome</keyword>
<organism evidence="2 3">
    <name type="scientific">Dibothriocephalus latus</name>
    <name type="common">Fish tapeworm</name>
    <name type="synonym">Diphyllobothrium latum</name>
    <dbReference type="NCBI Taxonomy" id="60516"/>
    <lineage>
        <taxon>Eukaryota</taxon>
        <taxon>Metazoa</taxon>
        <taxon>Spiralia</taxon>
        <taxon>Lophotrochozoa</taxon>
        <taxon>Platyhelminthes</taxon>
        <taxon>Cestoda</taxon>
        <taxon>Eucestoda</taxon>
        <taxon>Diphyllobothriidea</taxon>
        <taxon>Diphyllobothriidae</taxon>
        <taxon>Dibothriocephalus</taxon>
    </lineage>
</organism>
<feature type="domain" description="KY-like immunoglobulin-like" evidence="1">
    <location>
        <begin position="78"/>
        <end position="223"/>
    </location>
</feature>
<name>A0A3P6U1W7_DIBLA</name>
<dbReference type="PANTHER" id="PTHR47020">
    <property type="entry name" value="HILLARIN"/>
    <property type="match status" value="1"/>
</dbReference>
<dbReference type="PANTHER" id="PTHR47020:SF1">
    <property type="entry name" value="HILLARIN"/>
    <property type="match status" value="1"/>
</dbReference>
<proteinExistence type="predicted"/>
<evidence type="ECO:0000313" key="3">
    <source>
        <dbReference type="Proteomes" id="UP000281553"/>
    </source>
</evidence>
<gene>
    <name evidence="2" type="ORF">DILT_LOCUS3676</name>
</gene>
<evidence type="ECO:0000313" key="2">
    <source>
        <dbReference type="EMBL" id="VDK85120.1"/>
    </source>
</evidence>
<dbReference type="InterPro" id="IPR056564">
    <property type="entry name" value="Ig-like_KY"/>
</dbReference>
<dbReference type="Pfam" id="PF23265">
    <property type="entry name" value="Ig-like_KY"/>
    <property type="match status" value="1"/>
</dbReference>
<dbReference type="AlphaFoldDB" id="A0A3P6U1W7"/>
<dbReference type="Proteomes" id="UP000281553">
    <property type="component" value="Unassembled WGS sequence"/>
</dbReference>
<dbReference type="EMBL" id="UYRU01044055">
    <property type="protein sequence ID" value="VDK85120.1"/>
    <property type="molecule type" value="Genomic_DNA"/>
</dbReference>
<evidence type="ECO:0000259" key="1">
    <source>
        <dbReference type="Pfam" id="PF23265"/>
    </source>
</evidence>
<dbReference type="OrthoDB" id="6129702at2759"/>
<accession>A0A3P6U1W7</accession>